<dbReference type="CDD" id="cd23995">
    <property type="entry name" value="Seipin_BSCL2_like"/>
    <property type="match status" value="1"/>
</dbReference>
<evidence type="ECO:0000256" key="7">
    <source>
        <dbReference type="SAM" id="MobiDB-lite"/>
    </source>
</evidence>
<protein>
    <recommendedName>
        <fullName evidence="11">Adipose-regulatory protein</fullName>
    </recommendedName>
</protein>
<proteinExistence type="predicted"/>
<dbReference type="PANTHER" id="PTHR21212:SF0">
    <property type="entry name" value="SEIPIN"/>
    <property type="match status" value="1"/>
</dbReference>
<feature type="transmembrane region" description="Helical" evidence="8">
    <location>
        <begin position="206"/>
        <end position="235"/>
    </location>
</feature>
<evidence type="ECO:0000256" key="6">
    <source>
        <dbReference type="ARBA" id="ARBA00023136"/>
    </source>
</evidence>
<dbReference type="OMA" id="MVDTARQ"/>
<dbReference type="Pfam" id="PF06775">
    <property type="entry name" value="Seipin"/>
    <property type="match status" value="1"/>
</dbReference>
<dbReference type="GO" id="GO:0005789">
    <property type="term" value="C:endoplasmic reticulum membrane"/>
    <property type="evidence" value="ECO:0007669"/>
    <property type="project" value="UniProtKB-SubCell"/>
</dbReference>
<dbReference type="InterPro" id="IPR009617">
    <property type="entry name" value="Seipin"/>
</dbReference>
<keyword evidence="6 8" id="KW-0472">Membrane</keyword>
<evidence type="ECO:0008006" key="11">
    <source>
        <dbReference type="Google" id="ProtNLM"/>
    </source>
</evidence>
<dbReference type="VEuPathDB" id="FungiDB:ACLA_038090"/>
<dbReference type="KEGG" id="act:ACLA_038090"/>
<feature type="compositionally biased region" description="Polar residues" evidence="7">
    <location>
        <begin position="265"/>
        <end position="282"/>
    </location>
</feature>
<keyword evidence="2 8" id="KW-0812">Transmembrane</keyword>
<dbReference type="PANTHER" id="PTHR21212">
    <property type="entry name" value="BERNARDINELLI-SEIP CONGENITAL LIPODYSTROPHY 2 HOMOLOG BSCL2 PROTEIN"/>
    <property type="match status" value="1"/>
</dbReference>
<evidence type="ECO:0000256" key="4">
    <source>
        <dbReference type="ARBA" id="ARBA00022989"/>
    </source>
</evidence>
<dbReference type="Proteomes" id="UP000006701">
    <property type="component" value="Unassembled WGS sequence"/>
</dbReference>
<reference evidence="9 10" key="1">
    <citation type="journal article" date="2008" name="PLoS Genet.">
        <title>Genomic islands in the pathogenic filamentous fungus Aspergillus fumigatus.</title>
        <authorList>
            <person name="Fedorova N.D."/>
            <person name="Khaldi N."/>
            <person name="Joardar V.S."/>
            <person name="Maiti R."/>
            <person name="Amedeo P."/>
            <person name="Anderson M.J."/>
            <person name="Crabtree J."/>
            <person name="Silva J.C."/>
            <person name="Badger J.H."/>
            <person name="Albarraq A."/>
            <person name="Angiuoli S."/>
            <person name="Bussey H."/>
            <person name="Bowyer P."/>
            <person name="Cotty P.J."/>
            <person name="Dyer P.S."/>
            <person name="Egan A."/>
            <person name="Galens K."/>
            <person name="Fraser-Liggett C.M."/>
            <person name="Haas B.J."/>
            <person name="Inman J.M."/>
            <person name="Kent R."/>
            <person name="Lemieux S."/>
            <person name="Malavazi I."/>
            <person name="Orvis J."/>
            <person name="Roemer T."/>
            <person name="Ronning C.M."/>
            <person name="Sundaram J.P."/>
            <person name="Sutton G."/>
            <person name="Turner G."/>
            <person name="Venter J.C."/>
            <person name="White O.R."/>
            <person name="Whitty B.R."/>
            <person name="Youngman P."/>
            <person name="Wolfe K.H."/>
            <person name="Goldman G.H."/>
            <person name="Wortman J.R."/>
            <person name="Jiang B."/>
            <person name="Denning D.W."/>
            <person name="Nierman W.C."/>
        </authorList>
    </citation>
    <scope>NUCLEOTIDE SEQUENCE [LARGE SCALE GENOMIC DNA]</scope>
    <source>
        <strain evidence="10">ATCC 1007 / CBS 513.65 / DSM 816 / NCTC 3887 / NRRL 1</strain>
    </source>
</reference>
<comment type="subcellular location">
    <subcellularLocation>
        <location evidence="1">Endoplasmic reticulum membrane</location>
        <topology evidence="1">Multi-pass membrane protein</topology>
    </subcellularLocation>
</comment>
<dbReference type="AlphaFoldDB" id="A1CKC5"/>
<dbReference type="RefSeq" id="XP_001271025.1">
    <property type="nucleotide sequence ID" value="XM_001271024.1"/>
</dbReference>
<feature type="region of interest" description="Disordered" evidence="7">
    <location>
        <begin position="249"/>
        <end position="348"/>
    </location>
</feature>
<dbReference type="HOGENOM" id="CLU_043048_0_0_1"/>
<dbReference type="EMBL" id="DS027056">
    <property type="protein sequence ID" value="EAW09599.1"/>
    <property type="molecule type" value="Genomic_DNA"/>
</dbReference>
<keyword evidence="3" id="KW-0256">Endoplasmic reticulum</keyword>
<keyword evidence="4 8" id="KW-1133">Transmembrane helix</keyword>
<evidence type="ECO:0000256" key="1">
    <source>
        <dbReference type="ARBA" id="ARBA00004477"/>
    </source>
</evidence>
<dbReference type="eggNOG" id="KOG4200">
    <property type="taxonomic scope" value="Eukaryota"/>
</dbReference>
<dbReference type="OrthoDB" id="3990054at2759"/>
<name>A1CKC5_ASPCL</name>
<gene>
    <name evidence="9" type="ORF">ACLA_038090</name>
</gene>
<dbReference type="GO" id="GO:0140042">
    <property type="term" value="P:lipid droplet formation"/>
    <property type="evidence" value="ECO:0007669"/>
    <property type="project" value="UniProtKB-ARBA"/>
</dbReference>
<keyword evidence="10" id="KW-1185">Reference proteome</keyword>
<sequence>MASIQDALLTPVRALVSKPAQKAYLGTLLFVITAIGLSRDVHLQFGDGHPWGTASLGPELVSQQAYDVTVKLELPRTPPNLAAGNFMLDLSLFSRPSTAPGISRNISADRITHSRRPTILTYTSPMVDTASKISLLPLYVLGWHREAETLVVPMLEKIEFPRGWRNLPTSLRLEVDSQQQMQVYSARVEFRARFRGLRWVMYNWRILSFLVFSFAFWSVSMASTSFTWVVLASIWSSKTDDRLAIKREDRGKTPIKEEPDDETTDLSALESSSDSQEKQPLSRTKKEEDSEEETKQPYTSDTDDDSPTVHGTRHARPGEESGAGTGRESAEARGVQRRRSRISKEDRS</sequence>
<evidence type="ECO:0000256" key="2">
    <source>
        <dbReference type="ARBA" id="ARBA00022692"/>
    </source>
</evidence>
<dbReference type="GO" id="GO:0006629">
    <property type="term" value="P:lipid metabolic process"/>
    <property type="evidence" value="ECO:0007669"/>
    <property type="project" value="UniProtKB-KW"/>
</dbReference>
<evidence type="ECO:0000313" key="10">
    <source>
        <dbReference type="Proteomes" id="UP000006701"/>
    </source>
</evidence>
<evidence type="ECO:0000256" key="8">
    <source>
        <dbReference type="SAM" id="Phobius"/>
    </source>
</evidence>
<organism evidence="9 10">
    <name type="scientific">Aspergillus clavatus (strain ATCC 1007 / CBS 513.65 / DSM 816 / NCTC 3887 / NRRL 1 / QM 1276 / 107)</name>
    <dbReference type="NCBI Taxonomy" id="344612"/>
    <lineage>
        <taxon>Eukaryota</taxon>
        <taxon>Fungi</taxon>
        <taxon>Dikarya</taxon>
        <taxon>Ascomycota</taxon>
        <taxon>Pezizomycotina</taxon>
        <taxon>Eurotiomycetes</taxon>
        <taxon>Eurotiomycetidae</taxon>
        <taxon>Eurotiales</taxon>
        <taxon>Aspergillaceae</taxon>
        <taxon>Aspergillus</taxon>
        <taxon>Aspergillus subgen. Fumigati</taxon>
    </lineage>
</organism>
<evidence type="ECO:0000256" key="5">
    <source>
        <dbReference type="ARBA" id="ARBA00023098"/>
    </source>
</evidence>
<dbReference type="GeneID" id="4702871"/>
<accession>A1CKC5</accession>
<keyword evidence="5" id="KW-0443">Lipid metabolism</keyword>
<evidence type="ECO:0000256" key="3">
    <source>
        <dbReference type="ARBA" id="ARBA00022824"/>
    </source>
</evidence>
<evidence type="ECO:0000313" key="9">
    <source>
        <dbReference type="EMBL" id="EAW09599.1"/>
    </source>
</evidence>
<dbReference type="STRING" id="344612.A1CKC5"/>